<dbReference type="EMBL" id="CADIKK010000087">
    <property type="protein sequence ID" value="CAB3809901.1"/>
    <property type="molecule type" value="Genomic_DNA"/>
</dbReference>
<reference evidence="1 2" key="1">
    <citation type="submission" date="2020-04" db="EMBL/GenBank/DDBJ databases">
        <authorList>
            <person name="De Canck E."/>
        </authorList>
    </citation>
    <scope>NUCLEOTIDE SEQUENCE [LARGE SCALE GENOMIC DNA]</scope>
    <source>
        <strain evidence="1 2">LMG 28614</strain>
    </source>
</reference>
<dbReference type="AlphaFoldDB" id="A0A6S7BZK5"/>
<evidence type="ECO:0000313" key="1">
    <source>
        <dbReference type="EMBL" id="CAB3809901.1"/>
    </source>
</evidence>
<name>A0A6S7BZK5_9BURK</name>
<keyword evidence="2" id="KW-1185">Reference proteome</keyword>
<organism evidence="1 2">
    <name type="scientific">Paraburkholderia ultramafica</name>
    <dbReference type="NCBI Taxonomy" id="1544867"/>
    <lineage>
        <taxon>Bacteria</taxon>
        <taxon>Pseudomonadati</taxon>
        <taxon>Pseudomonadota</taxon>
        <taxon>Betaproteobacteria</taxon>
        <taxon>Burkholderiales</taxon>
        <taxon>Burkholderiaceae</taxon>
        <taxon>Paraburkholderia</taxon>
    </lineage>
</organism>
<protein>
    <submittedName>
        <fullName evidence="1">Uncharacterized protein</fullName>
    </submittedName>
</protein>
<proteinExistence type="predicted"/>
<dbReference type="Proteomes" id="UP000494365">
    <property type="component" value="Unassembled WGS sequence"/>
</dbReference>
<gene>
    <name evidence="1" type="ORF">LMG28614_07159</name>
</gene>
<accession>A0A6S7BZK5</accession>
<evidence type="ECO:0000313" key="2">
    <source>
        <dbReference type="Proteomes" id="UP000494365"/>
    </source>
</evidence>
<sequence length="85" mass="9287">MALKKTKAASPIIKRETKTMKAKFFAPLGALAAAMAAEHASAAIALPDVGTNRTHRRTQSQPMRFAHWSLKISPFELLVTHTGLF</sequence>